<dbReference type="InterPro" id="IPR050696">
    <property type="entry name" value="FtsA/MreB"/>
</dbReference>
<name>A0ABR5AV19_BACBA</name>
<dbReference type="PANTHER" id="PTHR32432">
    <property type="entry name" value="CELL DIVISION PROTEIN FTSA-RELATED"/>
    <property type="match status" value="1"/>
</dbReference>
<dbReference type="SUPFAM" id="SSF53067">
    <property type="entry name" value="Actin-like ATPase domain"/>
    <property type="match status" value="1"/>
</dbReference>
<proteinExistence type="predicted"/>
<dbReference type="InterPro" id="IPR009377">
    <property type="entry name" value="EutA"/>
</dbReference>
<reference evidence="1 2" key="1">
    <citation type="submission" date="2015-01" db="EMBL/GenBank/DDBJ databases">
        <title>Genome Assembly of Bacillus badius MTCC 1458.</title>
        <authorList>
            <person name="Verma A."/>
            <person name="Khatri I."/>
            <person name="Mual P."/>
            <person name="Subramanian S."/>
            <person name="Krishnamurthi S."/>
        </authorList>
    </citation>
    <scope>NUCLEOTIDE SEQUENCE [LARGE SCALE GENOMIC DNA]</scope>
    <source>
        <strain evidence="1 2">MTCC 1458</strain>
    </source>
</reference>
<dbReference type="Pfam" id="PF06277">
    <property type="entry name" value="EutA"/>
    <property type="match status" value="1"/>
</dbReference>
<organism evidence="1 2">
    <name type="scientific">Bacillus badius</name>
    <dbReference type="NCBI Taxonomy" id="1455"/>
    <lineage>
        <taxon>Bacteria</taxon>
        <taxon>Bacillati</taxon>
        <taxon>Bacillota</taxon>
        <taxon>Bacilli</taxon>
        <taxon>Bacillales</taxon>
        <taxon>Bacillaceae</taxon>
        <taxon>Pseudobacillus</taxon>
    </lineage>
</organism>
<accession>A0ABR5AV19</accession>
<dbReference type="PANTHER" id="PTHR32432:SF13">
    <property type="entry name" value="ETHANOLAMINE AMMONIA-LYASE REACTIVASE EUTA"/>
    <property type="match status" value="1"/>
</dbReference>
<dbReference type="InterPro" id="IPR043129">
    <property type="entry name" value="ATPase_NBD"/>
</dbReference>
<comment type="caution">
    <text evidence="1">The sequence shown here is derived from an EMBL/GenBank/DDBJ whole genome shotgun (WGS) entry which is preliminary data.</text>
</comment>
<gene>
    <name evidence="1" type="ORF">SD77_4255</name>
</gene>
<dbReference type="Proteomes" id="UP000031982">
    <property type="component" value="Unassembled WGS sequence"/>
</dbReference>
<dbReference type="RefSeq" id="WP_041095255.1">
    <property type="nucleotide sequence ID" value="NZ_JARTHD010000011.1"/>
</dbReference>
<protein>
    <submittedName>
        <fullName evidence="1">Ethanolamine utilization protein EutA</fullName>
    </submittedName>
</protein>
<evidence type="ECO:0000313" key="1">
    <source>
        <dbReference type="EMBL" id="KIL78575.1"/>
    </source>
</evidence>
<dbReference type="EMBL" id="JXLP01000009">
    <property type="protein sequence ID" value="KIL78575.1"/>
    <property type="molecule type" value="Genomic_DNA"/>
</dbReference>
<dbReference type="PIRSF" id="PIRSF012293">
    <property type="entry name" value="EutA"/>
    <property type="match status" value="1"/>
</dbReference>
<keyword evidence="2" id="KW-1185">Reference proteome</keyword>
<evidence type="ECO:0000313" key="2">
    <source>
        <dbReference type="Proteomes" id="UP000031982"/>
    </source>
</evidence>
<sequence length="481" mass="52149">MKSLASREETLLSAGIDIGTSTTKLVISRFSLMNMAGGSHVPRIEIIDKEILYRSPIFRTPLLSATVIDMEAVDRLVKQEYEKAGVKPEQIQTGAVIITGETATKQNAEEMVHHLSAVAGEFLVATAGPDLEGMIAAKGSGAYDYSKKTGKAVANIDIGGGTANAAVYENGKLSGTCTLHIGGRLIEFKEGKVSRLSVPVERLVQQKGWTLAKGAAKDHPDIEKVARYMAAVIGRMLDKSLTAEDEVLLLGHPPQWSGAVDAIVFSGGVSECIYQAEDRQAAAEGYNDIGTAIARAIQEEHSLQRYEWREPDETVRATVLGAGTQTTNISGATIQVESSQLPQKNLPVFEVSFEYEASAGLEKLRSSMEEAIAVYDPGREGQNFVLYFTHLPHLSFRDIQSVAKELIQCRQLKPKPSQPLVIALQSDHAKVLGQTFQALKPEESVLCIDQIEVEQGDYMDIGQVLDSGVVPVVIKTLTFHS</sequence>